<evidence type="ECO:0000313" key="2">
    <source>
        <dbReference type="Proteomes" id="UP001197827"/>
    </source>
</evidence>
<dbReference type="InterPro" id="IPR009319">
    <property type="entry name" value="Phage_A118_VSP1"/>
</dbReference>
<gene>
    <name evidence="1" type="ORF">LJD74_14820</name>
</gene>
<dbReference type="AlphaFoldDB" id="A0AAW4VI06"/>
<name>A0AAW4VI06_9FIRM</name>
<dbReference type="Pfam" id="PF06152">
    <property type="entry name" value="Phage_min_cap2"/>
    <property type="match status" value="1"/>
</dbReference>
<organism evidence="1 2">
    <name type="scientific">Faecalibacillus intestinalis</name>
    <dbReference type="NCBI Taxonomy" id="1982626"/>
    <lineage>
        <taxon>Bacteria</taxon>
        <taxon>Bacillati</taxon>
        <taxon>Bacillota</taxon>
        <taxon>Erysipelotrichia</taxon>
        <taxon>Erysipelotrichales</taxon>
        <taxon>Coprobacillaceae</taxon>
        <taxon>Faecalibacillus</taxon>
    </lineage>
</organism>
<accession>A0AAW4VI06</accession>
<dbReference type="Proteomes" id="UP001197827">
    <property type="component" value="Unassembled WGS sequence"/>
</dbReference>
<sequence length="616" mass="71448">MLTDKFLEESGDDVSNDFSTLETLLLIWMGLRLRNLASLEDIEEEYPKWKNKACREFFEYSGTEFQKVKKNSQNKVKSIIKDGIALTISNISSRLKNTDVQASKKDMLNRSNKNLNKGIKDTQGEIKNLCNISRKCTNKQFIKACDEAYSKIVAGNNADKAIESSIRKLSQKGIEVVGYTDHTTSMDSAVKRAVTSGVNQTSLKFKMDNCKESGINIVKTSSHGGARPSHQEWQGKLFYLHTPVKGLQNFKKATGYGRVDGLGGANCRHSFYEVTDYEYENDLVDTEEFDKNRNDDQYELEQKQRYYERQIRSWKKRKNILDECGVDSTKEAKKIREWQDKRSQFIKDSNIQFKKEHGIDNVLKKAYPREKVFNNGKLSNKKGNKLYNDDEWLPFNFKPKKEDKPKIKMITNSDEFVEKMMKKVTIESDNDDFKEGIKKEIKIMHEEATKFLINKKIPIKQSDTETAYDSSMNTIFVAQKHLKPGTFAHEVGHALVDKNNLYENEELATIMKNVVANAKYVVKKKDDEYFIYLHSDKFIRNYQGKTYINVTKKYKNLKKGEHLKIGAFDYRDLEEYVSVGYETFVSNPQLLYDKDKELYDFFKKGGLFNEVTKGKK</sequence>
<protein>
    <submittedName>
        <fullName evidence="1">Phage minor capsid protein</fullName>
    </submittedName>
</protein>
<reference evidence="1" key="1">
    <citation type="submission" date="2021-10" db="EMBL/GenBank/DDBJ databases">
        <title>Collection of gut derived symbiotic bacterial strains cultured from healthy donors.</title>
        <authorList>
            <person name="Lin H."/>
            <person name="Littmann E."/>
            <person name="Kohout C."/>
            <person name="Pamer E.G."/>
        </authorList>
    </citation>
    <scope>NUCLEOTIDE SEQUENCE</scope>
    <source>
        <strain evidence="1">DFI.5.2</strain>
    </source>
</reference>
<comment type="caution">
    <text evidence="1">The sequence shown here is derived from an EMBL/GenBank/DDBJ whole genome shotgun (WGS) entry which is preliminary data.</text>
</comment>
<dbReference type="RefSeq" id="WP_117782123.1">
    <property type="nucleotide sequence ID" value="NZ_JAJDKQ010000053.1"/>
</dbReference>
<dbReference type="EMBL" id="JAJDKQ010000053">
    <property type="protein sequence ID" value="MCB8563259.1"/>
    <property type="molecule type" value="Genomic_DNA"/>
</dbReference>
<evidence type="ECO:0000313" key="1">
    <source>
        <dbReference type="EMBL" id="MCB8563259.1"/>
    </source>
</evidence>
<dbReference type="GO" id="GO:0005198">
    <property type="term" value="F:structural molecule activity"/>
    <property type="evidence" value="ECO:0007669"/>
    <property type="project" value="InterPro"/>
</dbReference>
<proteinExistence type="predicted"/>